<evidence type="ECO:0000313" key="5">
    <source>
        <dbReference type="EMBL" id="SOE49277.1"/>
    </source>
</evidence>
<dbReference type="InterPro" id="IPR050832">
    <property type="entry name" value="Bact_Acetyltransf"/>
</dbReference>
<dbReference type="KEGG" id="odi:ODI_R1968"/>
<evidence type="ECO:0000256" key="2">
    <source>
        <dbReference type="ARBA" id="ARBA00023315"/>
    </source>
</evidence>
<dbReference type="InterPro" id="IPR000182">
    <property type="entry name" value="GNAT_dom"/>
</dbReference>
<protein>
    <submittedName>
        <fullName evidence="4">Transcriptional regulator</fullName>
    </submittedName>
</protein>
<dbReference type="OrthoDB" id="9789603at2"/>
<dbReference type="STRING" id="1851544.ODI_02111"/>
<dbReference type="SUPFAM" id="SSF55729">
    <property type="entry name" value="Acyl-CoA N-acyltransferases (Nat)"/>
    <property type="match status" value="1"/>
</dbReference>
<keyword evidence="2" id="KW-0012">Acyltransferase</keyword>
<dbReference type="PROSITE" id="PS51186">
    <property type="entry name" value="GNAT"/>
    <property type="match status" value="1"/>
</dbReference>
<dbReference type="Pfam" id="PF00583">
    <property type="entry name" value="Acetyltransf_1"/>
    <property type="match status" value="1"/>
</dbReference>
<keyword evidence="1" id="KW-0808">Transferase</keyword>
<evidence type="ECO:0000313" key="4">
    <source>
        <dbReference type="EMBL" id="SBT27819.1"/>
    </source>
</evidence>
<name>A0A1C3K8H2_9BURK</name>
<dbReference type="CDD" id="cd04301">
    <property type="entry name" value="NAT_SF"/>
    <property type="match status" value="1"/>
</dbReference>
<evidence type="ECO:0000313" key="6">
    <source>
        <dbReference type="Proteomes" id="UP000078558"/>
    </source>
</evidence>
<dbReference type="EMBL" id="FLRC01000056">
    <property type="protein sequence ID" value="SBT27819.1"/>
    <property type="molecule type" value="Genomic_DNA"/>
</dbReference>
<dbReference type="PANTHER" id="PTHR43877:SF2">
    <property type="entry name" value="AMINOALKYLPHOSPHONATE N-ACETYLTRANSFERASE-RELATED"/>
    <property type="match status" value="1"/>
</dbReference>
<evidence type="ECO:0000259" key="3">
    <source>
        <dbReference type="PROSITE" id="PS51186"/>
    </source>
</evidence>
<reference evidence="4 6" key="1">
    <citation type="submission" date="2016-06" db="EMBL/GenBank/DDBJ databases">
        <authorList>
            <person name="Kjaerup R.B."/>
            <person name="Dalgaard T.S."/>
            <person name="Juul-Madsen H.R."/>
        </authorList>
    </citation>
    <scope>NUCLEOTIDE SEQUENCE [LARGE SCALE GENOMIC DNA]</scope>
    <source>
        <strain evidence="4">Orrdi1</strain>
    </source>
</reference>
<keyword evidence="6" id="KW-1185">Reference proteome</keyword>
<dbReference type="AlphaFoldDB" id="A0A1C3K8H2"/>
<dbReference type="Gene3D" id="3.40.630.30">
    <property type="match status" value="1"/>
</dbReference>
<dbReference type="Proteomes" id="UP000078558">
    <property type="component" value="Chromosome I"/>
</dbReference>
<reference evidence="5 6" key="2">
    <citation type="submission" date="2017-08" db="EMBL/GenBank/DDBJ databases">
        <authorList>
            <person name="de Groot N.N."/>
        </authorList>
    </citation>
    <scope>NUCLEOTIDE SEQUENCE [LARGE SCALE GENOMIC DNA]</scope>
    <source>
        <strain evidence="5">Orrdi1</strain>
    </source>
</reference>
<proteinExistence type="predicted"/>
<accession>A0A1C3K8H2</accession>
<organism evidence="4 6">
    <name type="scientific">Orrella dioscoreae</name>
    <dbReference type="NCBI Taxonomy" id="1851544"/>
    <lineage>
        <taxon>Bacteria</taxon>
        <taxon>Pseudomonadati</taxon>
        <taxon>Pseudomonadota</taxon>
        <taxon>Betaproteobacteria</taxon>
        <taxon>Burkholderiales</taxon>
        <taxon>Alcaligenaceae</taxon>
        <taxon>Orrella</taxon>
    </lineage>
</organism>
<dbReference type="InterPro" id="IPR016181">
    <property type="entry name" value="Acyl_CoA_acyltransferase"/>
</dbReference>
<dbReference type="EMBL" id="LT907988">
    <property type="protein sequence ID" value="SOE49277.1"/>
    <property type="molecule type" value="Genomic_DNA"/>
</dbReference>
<dbReference type="GO" id="GO:0016747">
    <property type="term" value="F:acyltransferase activity, transferring groups other than amino-acyl groups"/>
    <property type="evidence" value="ECO:0007669"/>
    <property type="project" value="InterPro"/>
</dbReference>
<feature type="domain" description="N-acetyltransferase" evidence="3">
    <location>
        <begin position="4"/>
        <end position="153"/>
    </location>
</feature>
<sequence>MPTTLFRRAAQADVAAIVALLGEDPISAARQAGIQVGPEAYVQAYQAIDADPNQLLAVAEEEGEIVGTLQLTFIPGLSRGGAWRGQIEAVHVSSARRGSGVGAAFLRWAIETCRARGCKLVQLTTDKRRVDAHRFYERLGFEGSHLGYKIKLD</sequence>
<dbReference type="RefSeq" id="WP_067760026.1">
    <property type="nucleotide sequence ID" value="NZ_LT907988.1"/>
</dbReference>
<gene>
    <name evidence="4" type="ORF">ODI_02111</name>
    <name evidence="5" type="ORF">ODI_R1968</name>
</gene>
<dbReference type="PANTHER" id="PTHR43877">
    <property type="entry name" value="AMINOALKYLPHOSPHONATE N-ACETYLTRANSFERASE-RELATED-RELATED"/>
    <property type="match status" value="1"/>
</dbReference>
<evidence type="ECO:0000256" key="1">
    <source>
        <dbReference type="ARBA" id="ARBA00022679"/>
    </source>
</evidence>